<accession>A0AAD8YR11</accession>
<sequence>MEHYIQEALAQGYICPSTLSASASIKEMDDGLRPCKDYRGLNALSPRSVFVFQVSYRPGLRNVKADTLSQDYRAEALPTSLPLSYILGAVSRDLDCGIAAENPHPHCTLYRLYNLPRRRIAPITWAHTSLGSAHPGSTGTSY</sequence>
<organism evidence="1 2">
    <name type="scientific">Electrophorus voltai</name>
    <dbReference type="NCBI Taxonomy" id="2609070"/>
    <lineage>
        <taxon>Eukaryota</taxon>
        <taxon>Metazoa</taxon>
        <taxon>Chordata</taxon>
        <taxon>Craniata</taxon>
        <taxon>Vertebrata</taxon>
        <taxon>Euteleostomi</taxon>
        <taxon>Actinopterygii</taxon>
        <taxon>Neopterygii</taxon>
        <taxon>Teleostei</taxon>
        <taxon>Ostariophysi</taxon>
        <taxon>Gymnotiformes</taxon>
        <taxon>Gymnotoidei</taxon>
        <taxon>Gymnotidae</taxon>
        <taxon>Electrophorus</taxon>
    </lineage>
</organism>
<dbReference type="EMBL" id="JAROKS010000026">
    <property type="protein sequence ID" value="KAK1784664.1"/>
    <property type="molecule type" value="Genomic_DNA"/>
</dbReference>
<evidence type="ECO:0000313" key="2">
    <source>
        <dbReference type="Proteomes" id="UP001239994"/>
    </source>
</evidence>
<dbReference type="AlphaFoldDB" id="A0AAD8YR11"/>
<name>A0AAD8YR11_9TELE</name>
<gene>
    <name evidence="1" type="ORF">P4O66_003346</name>
</gene>
<comment type="caution">
    <text evidence="1">The sequence shown here is derived from an EMBL/GenBank/DDBJ whole genome shotgun (WGS) entry which is preliminary data.</text>
</comment>
<reference evidence="1" key="1">
    <citation type="submission" date="2023-03" db="EMBL/GenBank/DDBJ databases">
        <title>Electrophorus voltai genome.</title>
        <authorList>
            <person name="Bian C."/>
        </authorList>
    </citation>
    <scope>NUCLEOTIDE SEQUENCE</scope>
    <source>
        <strain evidence="1">CB-2022</strain>
        <tissue evidence="1">Muscle</tissue>
    </source>
</reference>
<proteinExistence type="predicted"/>
<keyword evidence="2" id="KW-1185">Reference proteome</keyword>
<protein>
    <submittedName>
        <fullName evidence="1">Uncharacterized protein</fullName>
    </submittedName>
</protein>
<dbReference type="Proteomes" id="UP001239994">
    <property type="component" value="Unassembled WGS sequence"/>
</dbReference>
<evidence type="ECO:0000313" key="1">
    <source>
        <dbReference type="EMBL" id="KAK1784664.1"/>
    </source>
</evidence>